<evidence type="ECO:0000313" key="9">
    <source>
        <dbReference type="EMBL" id="CAG5000740.1"/>
    </source>
</evidence>
<dbReference type="SMART" id="SM00448">
    <property type="entry name" value="REC"/>
    <property type="match status" value="1"/>
</dbReference>
<dbReference type="PROSITE" id="PS50109">
    <property type="entry name" value="HIS_KIN"/>
    <property type="match status" value="1"/>
</dbReference>
<comment type="caution">
    <text evidence="9">The sequence shown here is derived from an EMBL/GenBank/DDBJ whole genome shotgun (WGS) entry which is preliminary data.</text>
</comment>
<dbReference type="CDD" id="cd00082">
    <property type="entry name" value="HisKA"/>
    <property type="match status" value="1"/>
</dbReference>
<feature type="domain" description="Response regulatory" evidence="7">
    <location>
        <begin position="570"/>
        <end position="684"/>
    </location>
</feature>
<evidence type="ECO:0000256" key="3">
    <source>
        <dbReference type="ARBA" id="ARBA00022553"/>
    </source>
</evidence>
<proteinExistence type="predicted"/>
<dbReference type="InterPro" id="IPR036890">
    <property type="entry name" value="HATPase_C_sf"/>
</dbReference>
<dbReference type="SUPFAM" id="SSF55874">
    <property type="entry name" value="ATPase domain of HSP90 chaperone/DNA topoisomerase II/histidine kinase"/>
    <property type="match status" value="1"/>
</dbReference>
<dbReference type="Pfam" id="PF02518">
    <property type="entry name" value="HATPase_c"/>
    <property type="match status" value="1"/>
</dbReference>
<dbReference type="PROSITE" id="PS50113">
    <property type="entry name" value="PAC"/>
    <property type="match status" value="1"/>
</dbReference>
<dbReference type="EC" id="2.7.13.3" evidence="2"/>
<dbReference type="InterPro" id="IPR011006">
    <property type="entry name" value="CheY-like_superfamily"/>
</dbReference>
<name>A0A916NCA8_9BACT</name>
<feature type="domain" description="Histidine kinase" evidence="6">
    <location>
        <begin position="323"/>
        <end position="543"/>
    </location>
</feature>
<dbReference type="GO" id="GO:0000155">
    <property type="term" value="F:phosphorelay sensor kinase activity"/>
    <property type="evidence" value="ECO:0007669"/>
    <property type="project" value="InterPro"/>
</dbReference>
<dbReference type="InterPro" id="IPR035965">
    <property type="entry name" value="PAS-like_dom_sf"/>
</dbReference>
<evidence type="ECO:0000256" key="4">
    <source>
        <dbReference type="ARBA" id="ARBA00023012"/>
    </source>
</evidence>
<dbReference type="PANTHER" id="PTHR45339">
    <property type="entry name" value="HYBRID SIGNAL TRANSDUCTION HISTIDINE KINASE J"/>
    <property type="match status" value="1"/>
</dbReference>
<evidence type="ECO:0000259" key="8">
    <source>
        <dbReference type="PROSITE" id="PS50113"/>
    </source>
</evidence>
<dbReference type="PANTHER" id="PTHR45339:SF1">
    <property type="entry name" value="HYBRID SIGNAL TRANSDUCTION HISTIDINE KINASE J"/>
    <property type="match status" value="1"/>
</dbReference>
<dbReference type="InterPro" id="IPR001789">
    <property type="entry name" value="Sig_transdc_resp-reg_receiver"/>
</dbReference>
<feature type="domain" description="PAC" evidence="8">
    <location>
        <begin position="254"/>
        <end position="305"/>
    </location>
</feature>
<dbReference type="SUPFAM" id="SSF55785">
    <property type="entry name" value="PYP-like sensor domain (PAS domain)"/>
    <property type="match status" value="1"/>
</dbReference>
<dbReference type="FunFam" id="3.30.565.10:FF:000010">
    <property type="entry name" value="Sensor histidine kinase RcsC"/>
    <property type="match status" value="1"/>
</dbReference>
<dbReference type="Proteomes" id="UP000680038">
    <property type="component" value="Unassembled WGS sequence"/>
</dbReference>
<dbReference type="InterPro" id="IPR000700">
    <property type="entry name" value="PAS-assoc_C"/>
</dbReference>
<evidence type="ECO:0000256" key="2">
    <source>
        <dbReference type="ARBA" id="ARBA00012438"/>
    </source>
</evidence>
<evidence type="ECO:0000259" key="6">
    <source>
        <dbReference type="PROSITE" id="PS50109"/>
    </source>
</evidence>
<dbReference type="SUPFAM" id="SSF52172">
    <property type="entry name" value="CheY-like"/>
    <property type="match status" value="1"/>
</dbReference>
<keyword evidence="4" id="KW-0902">Two-component regulatory system</keyword>
<dbReference type="SMART" id="SM00387">
    <property type="entry name" value="HATPase_c"/>
    <property type="match status" value="1"/>
</dbReference>
<dbReference type="SUPFAM" id="SSF47384">
    <property type="entry name" value="Homodimeric domain of signal transducing histidine kinase"/>
    <property type="match status" value="1"/>
</dbReference>
<reference evidence="9" key="1">
    <citation type="submission" date="2021-04" db="EMBL/GenBank/DDBJ databases">
        <authorList>
            <person name="Rodrigo-Torres L."/>
            <person name="Arahal R. D."/>
            <person name="Lucena T."/>
        </authorList>
    </citation>
    <scope>NUCLEOTIDE SEQUENCE</scope>
    <source>
        <strain evidence="9">CECT 9275</strain>
    </source>
</reference>
<dbReference type="Pfam" id="PF00512">
    <property type="entry name" value="HisKA"/>
    <property type="match status" value="1"/>
</dbReference>
<dbReference type="EMBL" id="CAJRAF010000002">
    <property type="protein sequence ID" value="CAG5000740.1"/>
    <property type="molecule type" value="Genomic_DNA"/>
</dbReference>
<protein>
    <recommendedName>
        <fullName evidence="2">histidine kinase</fullName>
        <ecNumber evidence="2">2.7.13.3</ecNumber>
    </recommendedName>
</protein>
<accession>A0A916NCA8</accession>
<dbReference type="AlphaFoldDB" id="A0A916NCA8"/>
<evidence type="ECO:0000313" key="10">
    <source>
        <dbReference type="Proteomes" id="UP000680038"/>
    </source>
</evidence>
<feature type="modified residue" description="4-aspartylphosphate" evidence="5">
    <location>
        <position position="619"/>
    </location>
</feature>
<dbReference type="Gene3D" id="3.30.565.10">
    <property type="entry name" value="Histidine kinase-like ATPase, C-terminal domain"/>
    <property type="match status" value="1"/>
</dbReference>
<evidence type="ECO:0000256" key="1">
    <source>
        <dbReference type="ARBA" id="ARBA00000085"/>
    </source>
</evidence>
<dbReference type="InterPro" id="IPR036097">
    <property type="entry name" value="HisK_dim/P_sf"/>
</dbReference>
<keyword evidence="10" id="KW-1185">Reference proteome</keyword>
<dbReference type="PROSITE" id="PS50110">
    <property type="entry name" value="RESPONSE_REGULATORY"/>
    <property type="match status" value="1"/>
</dbReference>
<dbReference type="Gene3D" id="1.10.287.130">
    <property type="match status" value="1"/>
</dbReference>
<dbReference type="InterPro" id="IPR003594">
    <property type="entry name" value="HATPase_dom"/>
</dbReference>
<evidence type="ECO:0000259" key="7">
    <source>
        <dbReference type="PROSITE" id="PS50110"/>
    </source>
</evidence>
<evidence type="ECO:0000256" key="5">
    <source>
        <dbReference type="PROSITE-ProRule" id="PRU00169"/>
    </source>
</evidence>
<dbReference type="Gene3D" id="3.30.450.20">
    <property type="entry name" value="PAS domain"/>
    <property type="match status" value="2"/>
</dbReference>
<keyword evidence="9" id="KW-0808">Transferase</keyword>
<dbReference type="PRINTS" id="PR00344">
    <property type="entry name" value="BCTRLSENSOR"/>
</dbReference>
<dbReference type="Gene3D" id="3.40.50.2300">
    <property type="match status" value="1"/>
</dbReference>
<dbReference type="InterPro" id="IPR005467">
    <property type="entry name" value="His_kinase_dom"/>
</dbReference>
<dbReference type="Pfam" id="PF00072">
    <property type="entry name" value="Response_reg"/>
    <property type="match status" value="1"/>
</dbReference>
<keyword evidence="3 5" id="KW-0597">Phosphoprotein</keyword>
<organism evidence="9 10">
    <name type="scientific">Dyadobacter helix</name>
    <dbReference type="NCBI Taxonomy" id="2822344"/>
    <lineage>
        <taxon>Bacteria</taxon>
        <taxon>Pseudomonadati</taxon>
        <taxon>Bacteroidota</taxon>
        <taxon>Cytophagia</taxon>
        <taxon>Cytophagales</taxon>
        <taxon>Spirosomataceae</taxon>
        <taxon>Dyadobacter</taxon>
    </lineage>
</organism>
<sequence>MLINSTRQRKHIASLDLLYGLVNFLSMDMPNPPLNNQVANQETNSAQNLIELTAHLQSLIASLDDIVFEIDGTHSFKNVWVDDETKLFMPKNDFLGKKIRDVAGPLADLVTGLINKAIETGEMTEIVYKHFDSSIDQWFRARIKPVIKAPDPKEYVLVLSIQDVTRQRHAELILQETKESLELSNQLLDVSQKLSQTVGWEYNMLTGEIFWTKQVYLLFDEQEGFQPTLDNLRPLIEPDGWNLMKEAIDQKHGYDIEIRVQTSRGAKKWVRAIGEPVLRRGELVTMRGALMDITLNKENEIKIIEAKNAAEGASKAKSDFLSIMSHEIRTPLNGIIGIANLLKLNHTVDQNEYVSNLIFCADHLLELINDILDLNKMENDKLELIVAEVNLAQLIRNIKNQFKSLAEAKGIRIVSLIDDDIPTNIIADPIRLGQILNNLVSNAIKFTEKGEVALIVKLVALKYKKATINFKVKDTGMGIPEELHETIFESFKQVQQSAYRKHSGTGLGLAITQKLAALHHSRIALHSEPGVGTEFYFDITFDIAENQKKLSSLSISPVMASFENKLNGLRILLVEDNPINVLVARKQLEYFGVSLDYAYSGKEGLALLEQNQYHVALLDLHIPEIDGYALAEIIRKKYSDVHIIIFTADIMQDVKIRLSKMQVYDILSKPFAPDKMFEMLLKVAKARNLTA</sequence>
<dbReference type="SMART" id="SM00388">
    <property type="entry name" value="HisKA"/>
    <property type="match status" value="1"/>
</dbReference>
<comment type="catalytic activity">
    <reaction evidence="1">
        <text>ATP + protein L-histidine = ADP + protein N-phospho-L-histidine.</text>
        <dbReference type="EC" id="2.7.13.3"/>
    </reaction>
</comment>
<gene>
    <name evidence="9" type="primary">rcsC_11</name>
    <name evidence="9" type="ORF">DYBT9275_02523</name>
</gene>
<dbReference type="CDD" id="cd16922">
    <property type="entry name" value="HATPase_EvgS-ArcB-TorS-like"/>
    <property type="match status" value="1"/>
</dbReference>
<dbReference type="InterPro" id="IPR003661">
    <property type="entry name" value="HisK_dim/P_dom"/>
</dbReference>
<dbReference type="InterPro" id="IPR004358">
    <property type="entry name" value="Sig_transdc_His_kin-like_C"/>
</dbReference>
<dbReference type="CDD" id="cd17546">
    <property type="entry name" value="REC_hyHK_CKI1_RcsC-like"/>
    <property type="match status" value="1"/>
</dbReference>
<keyword evidence="9" id="KW-0418">Kinase</keyword>